<reference evidence="2" key="1">
    <citation type="journal article" date="2005" name="Nature">
        <title>The map-based sequence of the rice genome.</title>
        <authorList>
            <consortium name="International rice genome sequencing project (IRGSP)"/>
            <person name="Matsumoto T."/>
            <person name="Wu J."/>
            <person name="Kanamori H."/>
            <person name="Katayose Y."/>
            <person name="Fujisawa M."/>
            <person name="Namiki N."/>
            <person name="Mizuno H."/>
            <person name="Yamamoto K."/>
            <person name="Antonio B.A."/>
            <person name="Baba T."/>
            <person name="Sakata K."/>
            <person name="Nagamura Y."/>
            <person name="Aoki H."/>
            <person name="Arikawa K."/>
            <person name="Arita K."/>
            <person name="Bito T."/>
            <person name="Chiden Y."/>
            <person name="Fujitsuka N."/>
            <person name="Fukunaka R."/>
            <person name="Hamada M."/>
            <person name="Harada C."/>
            <person name="Hayashi A."/>
            <person name="Hijishita S."/>
            <person name="Honda M."/>
            <person name="Hosokawa S."/>
            <person name="Ichikawa Y."/>
            <person name="Idonuma A."/>
            <person name="Iijima M."/>
            <person name="Ikeda M."/>
            <person name="Ikeno M."/>
            <person name="Ito K."/>
            <person name="Ito S."/>
            <person name="Ito T."/>
            <person name="Ito Y."/>
            <person name="Ito Y."/>
            <person name="Iwabuchi A."/>
            <person name="Kamiya K."/>
            <person name="Karasawa W."/>
            <person name="Kurita K."/>
            <person name="Katagiri S."/>
            <person name="Kikuta A."/>
            <person name="Kobayashi H."/>
            <person name="Kobayashi N."/>
            <person name="Machita K."/>
            <person name="Maehara T."/>
            <person name="Masukawa M."/>
            <person name="Mizubayashi T."/>
            <person name="Mukai Y."/>
            <person name="Nagasaki H."/>
            <person name="Nagata Y."/>
            <person name="Naito S."/>
            <person name="Nakashima M."/>
            <person name="Nakama Y."/>
            <person name="Nakamichi Y."/>
            <person name="Nakamura M."/>
            <person name="Meguro A."/>
            <person name="Negishi M."/>
            <person name="Ohta I."/>
            <person name="Ohta T."/>
            <person name="Okamoto M."/>
            <person name="Ono N."/>
            <person name="Saji S."/>
            <person name="Sakaguchi M."/>
            <person name="Sakai K."/>
            <person name="Shibata M."/>
            <person name="Shimokawa T."/>
            <person name="Song J."/>
            <person name="Takazaki Y."/>
            <person name="Terasawa K."/>
            <person name="Tsugane M."/>
            <person name="Tsuji K."/>
            <person name="Ueda S."/>
            <person name="Waki K."/>
            <person name="Yamagata H."/>
            <person name="Yamamoto M."/>
            <person name="Yamamoto S."/>
            <person name="Yamane H."/>
            <person name="Yoshiki S."/>
            <person name="Yoshihara R."/>
            <person name="Yukawa K."/>
            <person name="Zhong H."/>
            <person name="Yano M."/>
            <person name="Yuan Q."/>
            <person name="Ouyang S."/>
            <person name="Liu J."/>
            <person name="Jones K.M."/>
            <person name="Gansberger K."/>
            <person name="Moffat K."/>
            <person name="Hill J."/>
            <person name="Bera J."/>
            <person name="Fadrosh D."/>
            <person name="Jin S."/>
            <person name="Johri S."/>
            <person name="Kim M."/>
            <person name="Overton L."/>
            <person name="Reardon M."/>
            <person name="Tsitrin T."/>
            <person name="Vuong H."/>
            <person name="Weaver B."/>
            <person name="Ciecko A."/>
            <person name="Tallon L."/>
            <person name="Jackson J."/>
            <person name="Pai G."/>
            <person name="Aken S.V."/>
            <person name="Utterback T."/>
            <person name="Reidmuller S."/>
            <person name="Feldblyum T."/>
            <person name="Hsiao J."/>
            <person name="Zismann V."/>
            <person name="Iobst S."/>
            <person name="de Vazeille A.R."/>
            <person name="Buell C.R."/>
            <person name="Ying K."/>
            <person name="Li Y."/>
            <person name="Lu T."/>
            <person name="Huang Y."/>
            <person name="Zhao Q."/>
            <person name="Feng Q."/>
            <person name="Zhang L."/>
            <person name="Zhu J."/>
            <person name="Weng Q."/>
            <person name="Mu J."/>
            <person name="Lu Y."/>
            <person name="Fan D."/>
            <person name="Liu Y."/>
            <person name="Guan J."/>
            <person name="Zhang Y."/>
            <person name="Yu S."/>
            <person name="Liu X."/>
            <person name="Zhang Y."/>
            <person name="Hong G."/>
            <person name="Han B."/>
            <person name="Choisne N."/>
            <person name="Demange N."/>
            <person name="Orjeda G."/>
            <person name="Samain S."/>
            <person name="Cattolico L."/>
            <person name="Pelletier E."/>
            <person name="Couloux A."/>
            <person name="Segurens B."/>
            <person name="Wincker P."/>
            <person name="D'Hont A."/>
            <person name="Scarpelli C."/>
            <person name="Weissenbach J."/>
            <person name="Salanoubat M."/>
            <person name="Quetier F."/>
            <person name="Yu Y."/>
            <person name="Kim H.R."/>
            <person name="Rambo T."/>
            <person name="Currie J."/>
            <person name="Collura K."/>
            <person name="Luo M."/>
            <person name="Yang T."/>
            <person name="Ammiraju J.S.S."/>
            <person name="Engler F."/>
            <person name="Soderlund C."/>
            <person name="Wing R.A."/>
            <person name="Palmer L.E."/>
            <person name="de la Bastide M."/>
            <person name="Spiegel L."/>
            <person name="Nascimento L."/>
            <person name="Zutavern T."/>
            <person name="O'Shaughnessy A."/>
            <person name="Dike S."/>
            <person name="Dedhia N."/>
            <person name="Preston R."/>
            <person name="Balija V."/>
            <person name="McCombie W.R."/>
            <person name="Chow T."/>
            <person name="Chen H."/>
            <person name="Chung M."/>
            <person name="Chen C."/>
            <person name="Shaw J."/>
            <person name="Wu H."/>
            <person name="Hsiao K."/>
            <person name="Chao Y."/>
            <person name="Chu M."/>
            <person name="Cheng C."/>
            <person name="Hour A."/>
            <person name="Lee P."/>
            <person name="Lin S."/>
            <person name="Lin Y."/>
            <person name="Liou J."/>
            <person name="Liu S."/>
            <person name="Hsing Y."/>
            <person name="Raghuvanshi S."/>
            <person name="Mohanty A."/>
            <person name="Bharti A.K."/>
            <person name="Gaur A."/>
            <person name="Gupta V."/>
            <person name="Kumar D."/>
            <person name="Ravi V."/>
            <person name="Vij S."/>
            <person name="Kapur A."/>
            <person name="Khurana P."/>
            <person name="Khurana P."/>
            <person name="Khurana J.P."/>
            <person name="Tyagi A.K."/>
            <person name="Gaikwad K."/>
            <person name="Singh A."/>
            <person name="Dalal V."/>
            <person name="Srivastava S."/>
            <person name="Dixit A."/>
            <person name="Pal A.K."/>
            <person name="Ghazi I.A."/>
            <person name="Yadav M."/>
            <person name="Pandit A."/>
            <person name="Bhargava A."/>
            <person name="Sureshbabu K."/>
            <person name="Batra K."/>
            <person name="Sharma T.R."/>
            <person name="Mohapatra T."/>
            <person name="Singh N.K."/>
            <person name="Messing J."/>
            <person name="Nelson A.B."/>
            <person name="Fuks G."/>
            <person name="Kavchok S."/>
            <person name="Keizer G."/>
            <person name="Linton E."/>
            <person name="Llaca V."/>
            <person name="Song R."/>
            <person name="Tanyolac B."/>
            <person name="Young S."/>
            <person name="Ho-Il K."/>
            <person name="Hahn J.H."/>
            <person name="Sangsakoo G."/>
            <person name="Vanavichit A."/>
            <person name="de Mattos Luiz.A.T."/>
            <person name="Zimmer P.D."/>
            <person name="Malone G."/>
            <person name="Dellagostin O."/>
            <person name="de Oliveira A.C."/>
            <person name="Bevan M."/>
            <person name="Bancroft I."/>
            <person name="Minx P."/>
            <person name="Cordum H."/>
            <person name="Wilson R."/>
            <person name="Cheng Z."/>
            <person name="Jin W."/>
            <person name="Jiang J."/>
            <person name="Leong S.A."/>
            <person name="Iwama H."/>
            <person name="Gojobori T."/>
            <person name="Itoh T."/>
            <person name="Niimura Y."/>
            <person name="Fujii Y."/>
            <person name="Habara T."/>
            <person name="Sakai H."/>
            <person name="Sato Y."/>
            <person name="Wilson G."/>
            <person name="Kumar K."/>
            <person name="McCouch S."/>
            <person name="Juretic N."/>
            <person name="Hoen D."/>
            <person name="Wright S."/>
            <person name="Bruskiewich R."/>
            <person name="Bureau T."/>
            <person name="Miyao A."/>
            <person name="Hirochika H."/>
            <person name="Nishikawa T."/>
            <person name="Kadowaki K."/>
            <person name="Sugiura M."/>
            <person name="Burr B."/>
            <person name="Sasaki T."/>
        </authorList>
    </citation>
    <scope>NUCLEOTIDE SEQUENCE [LARGE SCALE GENOMIC DNA]</scope>
    <source>
        <strain evidence="2">cv. Nipponbare</strain>
    </source>
</reference>
<gene>
    <name evidence="1" type="primary">B1114E07.9</name>
</gene>
<name>Q6Z5X6_ORYSJ</name>
<protein>
    <submittedName>
        <fullName evidence="1">Uncharacterized protein</fullName>
    </submittedName>
</protein>
<sequence>MAYRDHEMIFKDPHSCDTDLSYHANFAVVESFSRIGDKGMIKKPMKDIKNYMEYVLELFMFIL</sequence>
<reference evidence="2" key="2">
    <citation type="journal article" date="2008" name="Nucleic Acids Res.">
        <title>The rice annotation project database (RAP-DB): 2008 update.</title>
        <authorList>
            <consortium name="The rice annotation project (RAP)"/>
        </authorList>
    </citation>
    <scope>GENOME REANNOTATION</scope>
    <source>
        <strain evidence="2">cv. Nipponbare</strain>
    </source>
</reference>
<organism evidence="1 2">
    <name type="scientific">Oryza sativa subsp. japonica</name>
    <name type="common">Rice</name>
    <dbReference type="NCBI Taxonomy" id="39947"/>
    <lineage>
        <taxon>Eukaryota</taxon>
        <taxon>Viridiplantae</taxon>
        <taxon>Streptophyta</taxon>
        <taxon>Embryophyta</taxon>
        <taxon>Tracheophyta</taxon>
        <taxon>Spermatophyta</taxon>
        <taxon>Magnoliopsida</taxon>
        <taxon>Liliopsida</taxon>
        <taxon>Poales</taxon>
        <taxon>Poaceae</taxon>
        <taxon>BOP clade</taxon>
        <taxon>Oryzoideae</taxon>
        <taxon>Oryzeae</taxon>
        <taxon>Oryzinae</taxon>
        <taxon>Oryza</taxon>
        <taxon>Oryza sativa</taxon>
    </lineage>
</organism>
<dbReference type="Proteomes" id="UP000000763">
    <property type="component" value="Chromosome 8"/>
</dbReference>
<accession>Q6Z5X6</accession>
<evidence type="ECO:0000313" key="2">
    <source>
        <dbReference type="Proteomes" id="UP000000763"/>
    </source>
</evidence>
<dbReference type="AlphaFoldDB" id="Q6Z5X6"/>
<dbReference type="EMBL" id="AP005097">
    <property type="protein sequence ID" value="BAD01339.1"/>
    <property type="molecule type" value="Genomic_DNA"/>
</dbReference>
<proteinExistence type="predicted"/>
<evidence type="ECO:0000313" key="1">
    <source>
        <dbReference type="EMBL" id="BAD01339.1"/>
    </source>
</evidence>